<dbReference type="RefSeq" id="XP_037213797.1">
    <property type="nucleotide sequence ID" value="XM_037369801.1"/>
</dbReference>
<keyword evidence="3" id="KW-1185">Reference proteome</keyword>
<feature type="compositionally biased region" description="Low complexity" evidence="1">
    <location>
        <begin position="1"/>
        <end position="22"/>
    </location>
</feature>
<name>A0A8H6VQQ9_9AGAR</name>
<dbReference type="EMBL" id="JACAZF010000015">
    <property type="protein sequence ID" value="KAF7290219.1"/>
    <property type="molecule type" value="Genomic_DNA"/>
</dbReference>
<sequence length="410" mass="43552">MSTASSTPAATVTVTLPATAPSNDPPTQPTTGGVNSATGTTATSTTSSPATTVSGSAPPAKTQRAGLNMADFLAKNPLPKPQALTANVKASQTTPAVTPATVQSPTCVIMPCEEELRHDFCAERLINAVAASAGIAARTLGRKIHQFWDIGQTVTFSFISGHPNQQTKAAYLLTAPYAFYWINLSFSQVAQDGDIRISFDSTMGNWVYVGRTAAEVPKPRPTLNFASLTEDSNTTAEEWNVMNHMVGHIYGLLHEYPGESNATVGQIPTLDAKLVHEYYAYTLGWDVKKIDRHILDVYASAPLSNFPAYNPDSLMRYFMPAALNTNSTPTWPDAATYPAAPTNMANQDISYLGCVYPITLPGIDTSLSGLGIDPDAKAAFKAALNAGNLNQARAIACAWCIVGRSATVKA</sequence>
<dbReference type="Gene3D" id="3.40.390.10">
    <property type="entry name" value="Collagenase (Catalytic Domain)"/>
    <property type="match status" value="1"/>
</dbReference>
<proteinExistence type="predicted"/>
<organism evidence="2 3">
    <name type="scientific">Mycena indigotica</name>
    <dbReference type="NCBI Taxonomy" id="2126181"/>
    <lineage>
        <taxon>Eukaryota</taxon>
        <taxon>Fungi</taxon>
        <taxon>Dikarya</taxon>
        <taxon>Basidiomycota</taxon>
        <taxon>Agaricomycotina</taxon>
        <taxon>Agaricomycetes</taxon>
        <taxon>Agaricomycetidae</taxon>
        <taxon>Agaricales</taxon>
        <taxon>Marasmiineae</taxon>
        <taxon>Mycenaceae</taxon>
        <taxon>Mycena</taxon>
    </lineage>
</organism>
<dbReference type="GO" id="GO:0008237">
    <property type="term" value="F:metallopeptidase activity"/>
    <property type="evidence" value="ECO:0007669"/>
    <property type="project" value="InterPro"/>
</dbReference>
<dbReference type="SUPFAM" id="SSF55486">
    <property type="entry name" value="Metalloproteases ('zincins'), catalytic domain"/>
    <property type="match status" value="1"/>
</dbReference>
<gene>
    <name evidence="2" type="ORF">MIND_01335400</name>
</gene>
<reference evidence="2" key="1">
    <citation type="submission" date="2020-05" db="EMBL/GenBank/DDBJ databases">
        <title>Mycena genomes resolve the evolution of fungal bioluminescence.</title>
        <authorList>
            <person name="Tsai I.J."/>
        </authorList>
    </citation>
    <scope>NUCLEOTIDE SEQUENCE</scope>
    <source>
        <strain evidence="2">171206Taipei</strain>
    </source>
</reference>
<dbReference type="GeneID" id="59352317"/>
<comment type="caution">
    <text evidence="2">The sequence shown here is derived from an EMBL/GenBank/DDBJ whole genome shotgun (WGS) entry which is preliminary data.</text>
</comment>
<protein>
    <submittedName>
        <fullName evidence="2">ZnMc domain-containing protein</fullName>
    </submittedName>
</protein>
<feature type="compositionally biased region" description="Low complexity" evidence="1">
    <location>
        <begin position="30"/>
        <end position="60"/>
    </location>
</feature>
<dbReference type="OrthoDB" id="291007at2759"/>
<dbReference type="Proteomes" id="UP000636479">
    <property type="component" value="Unassembled WGS sequence"/>
</dbReference>
<feature type="region of interest" description="Disordered" evidence="1">
    <location>
        <begin position="1"/>
        <end position="62"/>
    </location>
</feature>
<dbReference type="InterPro" id="IPR024079">
    <property type="entry name" value="MetalloPept_cat_dom_sf"/>
</dbReference>
<evidence type="ECO:0000313" key="3">
    <source>
        <dbReference type="Proteomes" id="UP000636479"/>
    </source>
</evidence>
<evidence type="ECO:0000313" key="2">
    <source>
        <dbReference type="EMBL" id="KAF7290219.1"/>
    </source>
</evidence>
<dbReference type="AlphaFoldDB" id="A0A8H6VQQ9"/>
<accession>A0A8H6VQQ9</accession>
<evidence type="ECO:0000256" key="1">
    <source>
        <dbReference type="SAM" id="MobiDB-lite"/>
    </source>
</evidence>